<organism evidence="1 2">
    <name type="scientific">Iodobacter arcticus</name>
    <dbReference type="NCBI Taxonomy" id="590593"/>
    <lineage>
        <taxon>Bacteria</taxon>
        <taxon>Pseudomonadati</taxon>
        <taxon>Pseudomonadota</taxon>
        <taxon>Betaproteobacteria</taxon>
        <taxon>Neisseriales</taxon>
        <taxon>Chitinibacteraceae</taxon>
        <taxon>Iodobacter</taxon>
    </lineage>
</organism>
<evidence type="ECO:0000313" key="1">
    <source>
        <dbReference type="EMBL" id="MFC7419332.1"/>
    </source>
</evidence>
<reference evidence="2" key="1">
    <citation type="journal article" date="2019" name="Int. J. Syst. Evol. Microbiol.">
        <title>The Global Catalogue of Microorganisms (GCM) 10K type strain sequencing project: providing services to taxonomists for standard genome sequencing and annotation.</title>
        <authorList>
            <consortium name="The Broad Institute Genomics Platform"/>
            <consortium name="The Broad Institute Genome Sequencing Center for Infectious Disease"/>
            <person name="Wu L."/>
            <person name="Ma J."/>
        </authorList>
    </citation>
    <scope>NUCLEOTIDE SEQUENCE [LARGE SCALE GENOMIC DNA]</scope>
    <source>
        <strain evidence="2">CCUG 62945</strain>
    </source>
</reference>
<sequence>MASGKFWAGLLTANNSTDTGVIPAAKIRTVNINVANYGSVDVLIRVYIGMNAAPSDADRIEADITLKPGQLYKLTGEPMSTGERVVLFSNNTGAVARVSGFEEDA</sequence>
<protein>
    <submittedName>
        <fullName evidence="1">Uncharacterized protein</fullName>
    </submittedName>
</protein>
<dbReference type="RefSeq" id="WP_380186742.1">
    <property type="nucleotide sequence ID" value="NZ_JBHTBQ010000009.1"/>
</dbReference>
<proteinExistence type="predicted"/>
<keyword evidence="2" id="KW-1185">Reference proteome</keyword>
<name>A0ABW2QZQ5_9NEIS</name>
<accession>A0ABW2QZQ5</accession>
<gene>
    <name evidence="1" type="ORF">ACFQNF_05515</name>
</gene>
<dbReference type="Proteomes" id="UP001596473">
    <property type="component" value="Unassembled WGS sequence"/>
</dbReference>
<dbReference type="EMBL" id="JBHTBQ010000009">
    <property type="protein sequence ID" value="MFC7419332.1"/>
    <property type="molecule type" value="Genomic_DNA"/>
</dbReference>
<evidence type="ECO:0000313" key="2">
    <source>
        <dbReference type="Proteomes" id="UP001596473"/>
    </source>
</evidence>
<comment type="caution">
    <text evidence="1">The sequence shown here is derived from an EMBL/GenBank/DDBJ whole genome shotgun (WGS) entry which is preliminary data.</text>
</comment>